<sequence>MADKKSNVDPNEELIYIGGLPAETNYEDLSMIFDNVPIKKVIKLWYTELNVVSALLTVNKKDIPAILLHDKKKKFVNIPPIVVLPISTFREQYKTQMHIREPQPNISQHNDDFLKK</sequence>
<evidence type="ECO:0000313" key="1">
    <source>
        <dbReference type="EMBL" id="CAG6757550.1"/>
    </source>
</evidence>
<dbReference type="EMBL" id="HBUF01547453">
    <property type="protein sequence ID" value="CAG6757550.1"/>
    <property type="molecule type" value="Transcribed_RNA"/>
</dbReference>
<proteinExistence type="predicted"/>
<dbReference type="AlphaFoldDB" id="A0A8D9A1M9"/>
<organism evidence="1">
    <name type="scientific">Cacopsylla melanoneura</name>
    <dbReference type="NCBI Taxonomy" id="428564"/>
    <lineage>
        <taxon>Eukaryota</taxon>
        <taxon>Metazoa</taxon>
        <taxon>Ecdysozoa</taxon>
        <taxon>Arthropoda</taxon>
        <taxon>Hexapoda</taxon>
        <taxon>Insecta</taxon>
        <taxon>Pterygota</taxon>
        <taxon>Neoptera</taxon>
        <taxon>Paraneoptera</taxon>
        <taxon>Hemiptera</taxon>
        <taxon>Sternorrhyncha</taxon>
        <taxon>Psylloidea</taxon>
        <taxon>Psyllidae</taxon>
        <taxon>Psyllinae</taxon>
        <taxon>Cacopsylla</taxon>
    </lineage>
</organism>
<name>A0A8D9A1M9_9HEMI</name>
<accession>A0A8D9A1M9</accession>
<protein>
    <recommendedName>
        <fullName evidence="2">RNA-binding protein</fullName>
    </recommendedName>
</protein>
<evidence type="ECO:0008006" key="2">
    <source>
        <dbReference type="Google" id="ProtNLM"/>
    </source>
</evidence>
<reference evidence="1" key="1">
    <citation type="submission" date="2021-05" db="EMBL/GenBank/DDBJ databases">
        <authorList>
            <person name="Alioto T."/>
            <person name="Alioto T."/>
            <person name="Gomez Garrido J."/>
        </authorList>
    </citation>
    <scope>NUCLEOTIDE SEQUENCE</scope>
</reference>